<sequence length="197" mass="22732">MFYNVYIDIRITVKTCVIIILFILIAFFAIVVLSCLDVIEIHYLLGQYYHGPCSCDNYGSSVIVKYVRNYWDYANVGISLVLDIATAAKLIYVNRKNEQDKSSKSTVERLFVIQNFANALIFVAYLAASYVYVYVCFQYNVKCGANLLSRILAIIYSSTSSRIIWRFFDEMITLLFQLRAYFIMKKHLKINSTTTTA</sequence>
<evidence type="ECO:0000313" key="2">
    <source>
        <dbReference type="Proteomes" id="UP000887540"/>
    </source>
</evidence>
<keyword evidence="1" id="KW-1133">Transmembrane helix</keyword>
<protein>
    <submittedName>
        <fullName evidence="3">Uncharacterized protein</fullName>
    </submittedName>
</protein>
<dbReference type="AlphaFoldDB" id="A0A914CL97"/>
<feature type="transmembrane region" description="Helical" evidence="1">
    <location>
        <begin position="12"/>
        <end position="39"/>
    </location>
</feature>
<evidence type="ECO:0000313" key="3">
    <source>
        <dbReference type="WBParaSite" id="ACRNAN_scaffold11552.g27231.t1"/>
    </source>
</evidence>
<keyword evidence="1" id="KW-0472">Membrane</keyword>
<name>A0A914CL97_9BILA</name>
<accession>A0A914CL97</accession>
<evidence type="ECO:0000256" key="1">
    <source>
        <dbReference type="SAM" id="Phobius"/>
    </source>
</evidence>
<keyword evidence="1" id="KW-0812">Transmembrane</keyword>
<organism evidence="2 3">
    <name type="scientific">Acrobeloides nanus</name>
    <dbReference type="NCBI Taxonomy" id="290746"/>
    <lineage>
        <taxon>Eukaryota</taxon>
        <taxon>Metazoa</taxon>
        <taxon>Ecdysozoa</taxon>
        <taxon>Nematoda</taxon>
        <taxon>Chromadorea</taxon>
        <taxon>Rhabditida</taxon>
        <taxon>Tylenchina</taxon>
        <taxon>Cephalobomorpha</taxon>
        <taxon>Cephaloboidea</taxon>
        <taxon>Cephalobidae</taxon>
        <taxon>Acrobeloides</taxon>
    </lineage>
</organism>
<feature type="transmembrane region" description="Helical" evidence="1">
    <location>
        <begin position="112"/>
        <end position="135"/>
    </location>
</feature>
<proteinExistence type="predicted"/>
<reference evidence="3" key="1">
    <citation type="submission" date="2022-11" db="UniProtKB">
        <authorList>
            <consortium name="WormBaseParasite"/>
        </authorList>
    </citation>
    <scope>IDENTIFICATION</scope>
</reference>
<keyword evidence="2" id="KW-1185">Reference proteome</keyword>
<dbReference type="WBParaSite" id="ACRNAN_scaffold11552.g27231.t1">
    <property type="protein sequence ID" value="ACRNAN_scaffold11552.g27231.t1"/>
    <property type="gene ID" value="ACRNAN_scaffold11552.g27231"/>
</dbReference>
<dbReference type="Proteomes" id="UP000887540">
    <property type="component" value="Unplaced"/>
</dbReference>